<gene>
    <name evidence="2" type="ORF">ACK2TP_04960</name>
</gene>
<sequence length="238" mass="26921">MGMRVVEDEQGRRYAEPCVCRSYLRGLRAMEKANIPIRHESSTFETFTSYPGRSPSIGMAPMLLRRFVDGWSTDHDGTGLLITGGIGTGKTHLAVATLRALITEHNAVGLFYDHRSLLKAIQNSYNERSSESEYEVLAPVFQADVLVLDELGREKRSDWTGEMVEHILNTRYNDRRTTIITTNYPNEHSAMVRGDSKSGETLGDRVGERIFSRIQEMCLTVEMNGLDFRKTIKRAQLS</sequence>
<proteinExistence type="predicted"/>
<protein>
    <submittedName>
        <fullName evidence="2">ATP-binding protein</fullName>
    </submittedName>
</protein>
<dbReference type="SMART" id="SM00382">
    <property type="entry name" value="AAA"/>
    <property type="match status" value="1"/>
</dbReference>
<dbReference type="GO" id="GO:0005524">
    <property type="term" value="F:ATP binding"/>
    <property type="evidence" value="ECO:0007669"/>
    <property type="project" value="UniProtKB-KW"/>
</dbReference>
<dbReference type="Proteomes" id="UP001634747">
    <property type="component" value="Unassembled WGS sequence"/>
</dbReference>
<dbReference type="EMBL" id="JBJYXY010000001">
    <property type="protein sequence ID" value="MFN2975104.1"/>
    <property type="molecule type" value="Genomic_DNA"/>
</dbReference>
<feature type="domain" description="AAA+ ATPase" evidence="1">
    <location>
        <begin position="76"/>
        <end position="216"/>
    </location>
</feature>
<keyword evidence="2" id="KW-0067">ATP-binding</keyword>
<dbReference type="InterPro" id="IPR003593">
    <property type="entry name" value="AAA+_ATPase"/>
</dbReference>
<keyword evidence="2" id="KW-0547">Nucleotide-binding</keyword>
<evidence type="ECO:0000259" key="1">
    <source>
        <dbReference type="SMART" id="SM00382"/>
    </source>
</evidence>
<dbReference type="PANTHER" id="PTHR30050">
    <property type="entry name" value="CHROMOSOMAL REPLICATION INITIATOR PROTEIN DNAA"/>
    <property type="match status" value="1"/>
</dbReference>
<reference evidence="2 3" key="1">
    <citation type="submission" date="2024-12" db="EMBL/GenBank/DDBJ databases">
        <authorList>
            <person name="Lee Y."/>
        </authorList>
    </citation>
    <scope>NUCLEOTIDE SEQUENCE [LARGE SCALE GENOMIC DNA]</scope>
    <source>
        <strain evidence="2 3">03SUJ4</strain>
    </source>
</reference>
<evidence type="ECO:0000313" key="3">
    <source>
        <dbReference type="Proteomes" id="UP001634747"/>
    </source>
</evidence>
<dbReference type="InterPro" id="IPR002611">
    <property type="entry name" value="IstB_ATP-bd"/>
</dbReference>
<dbReference type="PANTHER" id="PTHR30050:SF4">
    <property type="entry name" value="ATP-BINDING PROTEIN RV3427C IN INSERTION SEQUENCE-RELATED"/>
    <property type="match status" value="1"/>
</dbReference>
<dbReference type="Pfam" id="PF01695">
    <property type="entry name" value="IstB_IS21"/>
    <property type="match status" value="1"/>
</dbReference>
<accession>A0ABW9KHD3</accession>
<keyword evidence="3" id="KW-1185">Reference proteome</keyword>
<dbReference type="InterPro" id="IPR027417">
    <property type="entry name" value="P-loop_NTPase"/>
</dbReference>
<dbReference type="RefSeq" id="WP_344687613.1">
    <property type="nucleotide sequence ID" value="NZ_BAABBH010000001.1"/>
</dbReference>
<comment type="caution">
    <text evidence="2">The sequence shown here is derived from an EMBL/GenBank/DDBJ whole genome shotgun (WGS) entry which is preliminary data.</text>
</comment>
<dbReference type="Gene3D" id="3.40.50.300">
    <property type="entry name" value="P-loop containing nucleotide triphosphate hydrolases"/>
    <property type="match status" value="1"/>
</dbReference>
<dbReference type="CDD" id="cd00009">
    <property type="entry name" value="AAA"/>
    <property type="match status" value="1"/>
</dbReference>
<dbReference type="SUPFAM" id="SSF52540">
    <property type="entry name" value="P-loop containing nucleoside triphosphate hydrolases"/>
    <property type="match status" value="1"/>
</dbReference>
<name>A0ABW9KHD3_9BACT</name>
<evidence type="ECO:0000313" key="2">
    <source>
        <dbReference type="EMBL" id="MFN2975104.1"/>
    </source>
</evidence>
<organism evidence="2 3">
    <name type="scientific">Terriglobus aquaticus</name>
    <dbReference type="NCBI Taxonomy" id="940139"/>
    <lineage>
        <taxon>Bacteria</taxon>
        <taxon>Pseudomonadati</taxon>
        <taxon>Acidobacteriota</taxon>
        <taxon>Terriglobia</taxon>
        <taxon>Terriglobales</taxon>
        <taxon>Acidobacteriaceae</taxon>
        <taxon>Terriglobus</taxon>
    </lineage>
</organism>